<dbReference type="EMBL" id="JACRTD010000002">
    <property type="protein sequence ID" value="MBC8584502.1"/>
    <property type="molecule type" value="Genomic_DNA"/>
</dbReference>
<dbReference type="AlphaFoldDB" id="A0A926IBU8"/>
<keyword evidence="9" id="KW-1185">Reference proteome</keyword>
<reference evidence="8" key="1">
    <citation type="submission" date="2020-08" db="EMBL/GenBank/DDBJ databases">
        <title>Genome public.</title>
        <authorList>
            <person name="Liu C."/>
            <person name="Sun Q."/>
        </authorList>
    </citation>
    <scope>NUCLEOTIDE SEQUENCE</scope>
    <source>
        <strain evidence="8">NSJ-64</strain>
    </source>
</reference>
<dbReference type="Proteomes" id="UP000623678">
    <property type="component" value="Unassembled WGS sequence"/>
</dbReference>
<evidence type="ECO:0000313" key="9">
    <source>
        <dbReference type="Proteomes" id="UP000623678"/>
    </source>
</evidence>
<feature type="transmembrane region" description="Helical" evidence="7">
    <location>
        <begin position="6"/>
        <end position="29"/>
    </location>
</feature>
<evidence type="ECO:0008006" key="10">
    <source>
        <dbReference type="Google" id="ProtNLM"/>
    </source>
</evidence>
<dbReference type="InterPro" id="IPR050133">
    <property type="entry name" value="NqrDE/RnfAE_oxidrdctase"/>
</dbReference>
<evidence type="ECO:0000313" key="8">
    <source>
        <dbReference type="EMBL" id="MBC8584502.1"/>
    </source>
</evidence>
<accession>A0A926IBU8</accession>
<dbReference type="PANTHER" id="PTHR30335:SF0">
    <property type="entry name" value="ION-TRANSLOCATING OXIDOREDUCTASE COMPLEX SUBUNIT A"/>
    <property type="match status" value="1"/>
</dbReference>
<keyword evidence="5 7" id="KW-1133">Transmembrane helix</keyword>
<name>A0A926IBU8_9FIRM</name>
<protein>
    <recommendedName>
        <fullName evidence="10">Electron transport complex protein RnfA</fullName>
    </recommendedName>
</protein>
<evidence type="ECO:0000256" key="4">
    <source>
        <dbReference type="ARBA" id="ARBA00022967"/>
    </source>
</evidence>
<sequence length="197" mass="22047">MDLLSEFLVTILVAIVMQNAVFTRAFGFTKGTISINKPRKIIFFGSTITGVMLATAIIAWPLNYWLREYNRQNALRYLLYIGCLCIIFVAVHLVTKYFVPKLHFYYRTMLPFAVFNSAVLGSLLIAAGEGYGYLKTLGFAIGSGVGYTLALLLIHEGKKRIHLSQVPRSFRGLPIMILYIGIFSLAIYGLIGHQLPT</sequence>
<evidence type="ECO:0000256" key="5">
    <source>
        <dbReference type="ARBA" id="ARBA00022989"/>
    </source>
</evidence>
<dbReference type="PANTHER" id="PTHR30335">
    <property type="entry name" value="INTEGRAL MEMBRANE PROTEIN OF SOXR-REDUCING COMPLEX"/>
    <property type="match status" value="1"/>
</dbReference>
<dbReference type="Pfam" id="PF02508">
    <property type="entry name" value="Rnf-Nqr"/>
    <property type="match status" value="1"/>
</dbReference>
<comment type="subcellular location">
    <subcellularLocation>
        <location evidence="1">Endomembrane system</location>
        <topology evidence="1">Multi-pass membrane protein</topology>
    </subcellularLocation>
</comment>
<evidence type="ECO:0000256" key="7">
    <source>
        <dbReference type="SAM" id="Phobius"/>
    </source>
</evidence>
<dbReference type="InterPro" id="IPR003667">
    <property type="entry name" value="NqrDE/RnfAE"/>
</dbReference>
<organism evidence="8 9">
    <name type="scientific">Youxingia wuxianensis</name>
    <dbReference type="NCBI Taxonomy" id="2763678"/>
    <lineage>
        <taxon>Bacteria</taxon>
        <taxon>Bacillati</taxon>
        <taxon>Bacillota</taxon>
        <taxon>Clostridia</taxon>
        <taxon>Eubacteriales</taxon>
        <taxon>Oscillospiraceae</taxon>
        <taxon>Youxingia</taxon>
    </lineage>
</organism>
<proteinExistence type="predicted"/>
<evidence type="ECO:0000256" key="2">
    <source>
        <dbReference type="ARBA" id="ARBA00022448"/>
    </source>
</evidence>
<keyword evidence="3 7" id="KW-0812">Transmembrane</keyword>
<keyword evidence="2" id="KW-0813">Transport</keyword>
<feature type="transmembrane region" description="Helical" evidence="7">
    <location>
        <begin position="175"/>
        <end position="195"/>
    </location>
</feature>
<evidence type="ECO:0000256" key="3">
    <source>
        <dbReference type="ARBA" id="ARBA00022692"/>
    </source>
</evidence>
<comment type="caution">
    <text evidence="8">The sequence shown here is derived from an EMBL/GenBank/DDBJ whole genome shotgun (WGS) entry which is preliminary data.</text>
</comment>
<gene>
    <name evidence="8" type="ORF">H8705_02770</name>
</gene>
<feature type="transmembrane region" description="Helical" evidence="7">
    <location>
        <begin position="74"/>
        <end position="94"/>
    </location>
</feature>
<dbReference type="PIRSF" id="PIRSF006102">
    <property type="entry name" value="NQR_DE"/>
    <property type="match status" value="1"/>
</dbReference>
<dbReference type="GO" id="GO:0012505">
    <property type="term" value="C:endomembrane system"/>
    <property type="evidence" value="ECO:0007669"/>
    <property type="project" value="UniProtKB-SubCell"/>
</dbReference>
<keyword evidence="6 7" id="KW-0472">Membrane</keyword>
<keyword evidence="4" id="KW-1278">Translocase</keyword>
<feature type="transmembrane region" description="Helical" evidence="7">
    <location>
        <begin position="133"/>
        <end position="154"/>
    </location>
</feature>
<dbReference type="RefSeq" id="WP_262394335.1">
    <property type="nucleotide sequence ID" value="NZ_JACRTD010000002.1"/>
</dbReference>
<feature type="transmembrane region" description="Helical" evidence="7">
    <location>
        <begin position="106"/>
        <end position="127"/>
    </location>
</feature>
<feature type="transmembrane region" description="Helical" evidence="7">
    <location>
        <begin position="41"/>
        <end position="62"/>
    </location>
</feature>
<dbReference type="GO" id="GO:0005886">
    <property type="term" value="C:plasma membrane"/>
    <property type="evidence" value="ECO:0007669"/>
    <property type="project" value="TreeGrafter"/>
</dbReference>
<evidence type="ECO:0000256" key="1">
    <source>
        <dbReference type="ARBA" id="ARBA00004127"/>
    </source>
</evidence>
<evidence type="ECO:0000256" key="6">
    <source>
        <dbReference type="ARBA" id="ARBA00023136"/>
    </source>
</evidence>